<keyword evidence="4" id="KW-1185">Reference proteome</keyword>
<feature type="region of interest" description="Disordered" evidence="1">
    <location>
        <begin position="1"/>
        <end position="23"/>
    </location>
</feature>
<dbReference type="EMBL" id="BAABBA010000013">
    <property type="protein sequence ID" value="GAA4288278.1"/>
    <property type="molecule type" value="Genomic_DNA"/>
</dbReference>
<reference evidence="4" key="1">
    <citation type="journal article" date="2019" name="Int. J. Syst. Evol. Microbiol.">
        <title>The Global Catalogue of Microorganisms (GCM) 10K type strain sequencing project: providing services to taxonomists for standard genome sequencing and annotation.</title>
        <authorList>
            <consortium name="The Broad Institute Genomics Platform"/>
            <consortium name="The Broad Institute Genome Sequencing Center for Infectious Disease"/>
            <person name="Wu L."/>
            <person name="Ma J."/>
        </authorList>
    </citation>
    <scope>NUCLEOTIDE SEQUENCE [LARGE SCALE GENOMIC DNA]</scope>
    <source>
        <strain evidence="4">JCM 17459</strain>
    </source>
</reference>
<feature type="transmembrane region" description="Helical" evidence="2">
    <location>
        <begin position="90"/>
        <end position="110"/>
    </location>
</feature>
<accession>A0ABP8EWB3</accession>
<feature type="transmembrane region" description="Helical" evidence="2">
    <location>
        <begin position="195"/>
        <end position="216"/>
    </location>
</feature>
<keyword evidence="2" id="KW-0472">Membrane</keyword>
<feature type="transmembrane region" description="Helical" evidence="2">
    <location>
        <begin position="116"/>
        <end position="147"/>
    </location>
</feature>
<evidence type="ECO:0000256" key="2">
    <source>
        <dbReference type="SAM" id="Phobius"/>
    </source>
</evidence>
<evidence type="ECO:0008006" key="5">
    <source>
        <dbReference type="Google" id="ProtNLM"/>
    </source>
</evidence>
<comment type="caution">
    <text evidence="3">The sequence shown here is derived from an EMBL/GenBank/DDBJ whole genome shotgun (WGS) entry which is preliminary data.</text>
</comment>
<dbReference type="RefSeq" id="WP_345041992.1">
    <property type="nucleotide sequence ID" value="NZ_BAABBA010000013.1"/>
</dbReference>
<gene>
    <name evidence="3" type="ORF">GCM10022262_26380</name>
</gene>
<name>A0ABP8EWB3_9MICO</name>
<sequence length="238" mass="23253">MERAADAGRVAARRETGAARSGGERAGATGVVVSVLGVLAGLVGMEHGVGELAQGRVPVGSVVFESWPGAAAFGPLGGEPAMSLLPTMQLSGTVTVAAGAAVALWSALYVRRPGGGLVLVGLSVLLLLVGGGFGPPLLGVVLGLATLGAGRRPPGSATRTLARLWRGALAAAVLGYLALMPGTVLLQVLTGIDDAALVAAVTVTAFAALGLAVLSARAHDRVVAHRGPGGAAAGVTRA</sequence>
<evidence type="ECO:0000256" key="1">
    <source>
        <dbReference type="SAM" id="MobiDB-lite"/>
    </source>
</evidence>
<feature type="transmembrane region" description="Helical" evidence="2">
    <location>
        <begin position="168"/>
        <end position="189"/>
    </location>
</feature>
<keyword evidence="2" id="KW-0812">Transmembrane</keyword>
<proteinExistence type="predicted"/>
<feature type="compositionally biased region" description="Basic and acidic residues" evidence="1">
    <location>
        <begin position="1"/>
        <end position="17"/>
    </location>
</feature>
<organism evidence="3 4">
    <name type="scientific">Georgenia daeguensis</name>
    <dbReference type="NCBI Taxonomy" id="908355"/>
    <lineage>
        <taxon>Bacteria</taxon>
        <taxon>Bacillati</taxon>
        <taxon>Actinomycetota</taxon>
        <taxon>Actinomycetes</taxon>
        <taxon>Micrococcales</taxon>
        <taxon>Bogoriellaceae</taxon>
        <taxon>Georgenia</taxon>
    </lineage>
</organism>
<keyword evidence="2" id="KW-1133">Transmembrane helix</keyword>
<dbReference type="Proteomes" id="UP001499841">
    <property type="component" value="Unassembled WGS sequence"/>
</dbReference>
<evidence type="ECO:0000313" key="4">
    <source>
        <dbReference type="Proteomes" id="UP001499841"/>
    </source>
</evidence>
<evidence type="ECO:0000313" key="3">
    <source>
        <dbReference type="EMBL" id="GAA4288278.1"/>
    </source>
</evidence>
<protein>
    <recommendedName>
        <fullName evidence="5">DUF998 domain-containing protein</fullName>
    </recommendedName>
</protein>